<keyword evidence="9" id="KW-1185">Reference proteome</keyword>
<dbReference type="PANTHER" id="PTHR43124:SF3">
    <property type="entry name" value="CHLORAMPHENICOL EFFLUX PUMP RV0191"/>
    <property type="match status" value="1"/>
</dbReference>
<evidence type="ECO:0000259" key="7">
    <source>
        <dbReference type="PROSITE" id="PS50850"/>
    </source>
</evidence>
<dbReference type="Gene3D" id="1.20.1250.20">
    <property type="entry name" value="MFS general substrate transporter like domains"/>
    <property type="match status" value="2"/>
</dbReference>
<feature type="transmembrane region" description="Helical" evidence="6">
    <location>
        <begin position="290"/>
        <end position="308"/>
    </location>
</feature>
<evidence type="ECO:0000256" key="5">
    <source>
        <dbReference type="ARBA" id="ARBA00023136"/>
    </source>
</evidence>
<comment type="subcellular location">
    <subcellularLocation>
        <location evidence="1">Cell membrane</location>
        <topology evidence="1">Multi-pass membrane protein</topology>
    </subcellularLocation>
</comment>
<dbReference type="EMBL" id="AOMD01000005">
    <property type="protein sequence ID" value="EMA47388.1"/>
    <property type="molecule type" value="Genomic_DNA"/>
</dbReference>
<feature type="transmembrane region" description="Helical" evidence="6">
    <location>
        <begin position="314"/>
        <end position="336"/>
    </location>
</feature>
<feature type="transmembrane region" description="Helical" evidence="6">
    <location>
        <begin position="83"/>
        <end position="101"/>
    </location>
</feature>
<feature type="transmembrane region" description="Helical" evidence="6">
    <location>
        <begin position="54"/>
        <end position="76"/>
    </location>
</feature>
<dbReference type="PATRIC" id="fig|1227455.4.peg.316"/>
<comment type="caution">
    <text evidence="8">The sequence shown here is derived from an EMBL/GenBank/DDBJ whole genome shotgun (WGS) entry which is preliminary data.</text>
</comment>
<dbReference type="Proteomes" id="UP000011669">
    <property type="component" value="Unassembled WGS sequence"/>
</dbReference>
<organism evidence="8 9">
    <name type="scientific">Halococcus saccharolyticus DSM 5350</name>
    <dbReference type="NCBI Taxonomy" id="1227455"/>
    <lineage>
        <taxon>Archaea</taxon>
        <taxon>Methanobacteriati</taxon>
        <taxon>Methanobacteriota</taxon>
        <taxon>Stenosarchaea group</taxon>
        <taxon>Halobacteria</taxon>
        <taxon>Halobacteriales</taxon>
        <taxon>Halococcaceae</taxon>
        <taxon>Halococcus</taxon>
    </lineage>
</organism>
<feature type="domain" description="Major facilitator superfamily (MFS) profile" evidence="7">
    <location>
        <begin position="14"/>
        <end position="402"/>
    </location>
</feature>
<dbReference type="Pfam" id="PF07690">
    <property type="entry name" value="MFS_1"/>
    <property type="match status" value="1"/>
</dbReference>
<feature type="transmembrane region" description="Helical" evidence="6">
    <location>
        <begin position="171"/>
        <end position="194"/>
    </location>
</feature>
<reference evidence="8 9" key="1">
    <citation type="journal article" date="2014" name="PLoS Genet.">
        <title>Phylogenetically driven sequencing of extremely halophilic archaea reveals strategies for static and dynamic osmo-response.</title>
        <authorList>
            <person name="Becker E.A."/>
            <person name="Seitzer P.M."/>
            <person name="Tritt A."/>
            <person name="Larsen D."/>
            <person name="Krusor M."/>
            <person name="Yao A.I."/>
            <person name="Wu D."/>
            <person name="Madern D."/>
            <person name="Eisen J.A."/>
            <person name="Darling A.E."/>
            <person name="Facciotti M.T."/>
        </authorList>
    </citation>
    <scope>NUCLEOTIDE SEQUENCE [LARGE SCALE GENOMIC DNA]</scope>
    <source>
        <strain evidence="8 9">DSM 5350</strain>
    </source>
</reference>
<accession>M0MPV6</accession>
<feature type="transmembrane region" description="Helical" evidence="6">
    <location>
        <begin position="348"/>
        <end position="367"/>
    </location>
</feature>
<dbReference type="SUPFAM" id="SSF103473">
    <property type="entry name" value="MFS general substrate transporter"/>
    <property type="match status" value="1"/>
</dbReference>
<evidence type="ECO:0000256" key="2">
    <source>
        <dbReference type="ARBA" id="ARBA00022475"/>
    </source>
</evidence>
<feature type="transmembrane region" description="Helical" evidence="6">
    <location>
        <begin position="250"/>
        <end position="270"/>
    </location>
</feature>
<dbReference type="GO" id="GO:0022857">
    <property type="term" value="F:transmembrane transporter activity"/>
    <property type="evidence" value="ECO:0007669"/>
    <property type="project" value="InterPro"/>
</dbReference>
<proteinExistence type="predicted"/>
<keyword evidence="2" id="KW-1003">Cell membrane</keyword>
<evidence type="ECO:0000256" key="4">
    <source>
        <dbReference type="ARBA" id="ARBA00022989"/>
    </source>
</evidence>
<keyword evidence="4 6" id="KW-1133">Transmembrane helix</keyword>
<dbReference type="InParanoid" id="M0MPV6"/>
<dbReference type="PROSITE" id="PS50850">
    <property type="entry name" value="MFS"/>
    <property type="match status" value="1"/>
</dbReference>
<dbReference type="STRING" id="1227455.C449_01531"/>
<protein>
    <submittedName>
        <fullName evidence="8">Major facilitator superfamily protein</fullName>
    </submittedName>
</protein>
<evidence type="ECO:0000256" key="3">
    <source>
        <dbReference type="ARBA" id="ARBA00022692"/>
    </source>
</evidence>
<dbReference type="InterPro" id="IPR050189">
    <property type="entry name" value="MFS_Efflux_Transporters"/>
</dbReference>
<evidence type="ECO:0000313" key="9">
    <source>
        <dbReference type="Proteomes" id="UP000011669"/>
    </source>
</evidence>
<feature type="transmembrane region" description="Helical" evidence="6">
    <location>
        <begin position="379"/>
        <end position="397"/>
    </location>
</feature>
<feature type="transmembrane region" description="Helical" evidence="6">
    <location>
        <begin position="141"/>
        <end position="159"/>
    </location>
</feature>
<dbReference type="AlphaFoldDB" id="M0MPV6"/>
<dbReference type="PANTHER" id="PTHR43124">
    <property type="entry name" value="PURINE EFFLUX PUMP PBUE"/>
    <property type="match status" value="1"/>
</dbReference>
<keyword evidence="5 6" id="KW-0472">Membrane</keyword>
<evidence type="ECO:0000313" key="8">
    <source>
        <dbReference type="EMBL" id="EMA47388.1"/>
    </source>
</evidence>
<dbReference type="InterPro" id="IPR011701">
    <property type="entry name" value="MFS"/>
</dbReference>
<feature type="transmembrane region" description="Helical" evidence="6">
    <location>
        <begin position="107"/>
        <end position="129"/>
    </location>
</feature>
<feature type="transmembrane region" description="Helical" evidence="6">
    <location>
        <begin position="215"/>
        <end position="238"/>
    </location>
</feature>
<dbReference type="OrthoDB" id="204048at2157"/>
<dbReference type="InterPro" id="IPR020846">
    <property type="entry name" value="MFS_dom"/>
</dbReference>
<name>M0MPV6_9EURY</name>
<keyword evidence="3 6" id="KW-0812">Transmembrane</keyword>
<evidence type="ECO:0000256" key="1">
    <source>
        <dbReference type="ARBA" id="ARBA00004651"/>
    </source>
</evidence>
<sequence length="402" mass="41602">MSYVEASSRRSRYETVGLVVGFFLLSTAAAAYEIAPASVLPLVRTSMGIDASAAGWLMSVMYATAVVASVPVGIALDRVSVRRAMTVGGIALVVAGVWGWFAAAAGAYWWLLVSRVLGGIAYVLFWNAGANTIGRAVGPDVRATAVGIFTASAPVGFALGQFGSPLLARPFGWPTILPAFAAIAVVGLGIFLLATHGRSIDVEADSPDRDGFVRLFTDTAVWTLCACCFLAYSLYLFLNTWLPSFMVEQFGVPLAVGGVLTALFPAIGVVSRSSSGALSDRVFGRRRRPVTVAAFAIATPAVVAFAVVSRVAVLVVVLVVSGFAVQLAIGLLFSYVTEVVAAEVRTTAVSLLTSVGLFGAFVAPIAAGRIIDGVGYTPAFVLAGGVALLGVVLAWHAPESDG</sequence>
<dbReference type="InterPro" id="IPR036259">
    <property type="entry name" value="MFS_trans_sf"/>
</dbReference>
<gene>
    <name evidence="8" type="ORF">C449_01531</name>
</gene>
<dbReference type="GO" id="GO:0005886">
    <property type="term" value="C:plasma membrane"/>
    <property type="evidence" value="ECO:0007669"/>
    <property type="project" value="UniProtKB-SubCell"/>
</dbReference>
<evidence type="ECO:0000256" key="6">
    <source>
        <dbReference type="SAM" id="Phobius"/>
    </source>
</evidence>